<keyword evidence="1" id="KW-0418">Kinase</keyword>
<reference evidence="2" key="1">
    <citation type="journal article" date="2019" name="Int. J. Syst. Evol. Microbiol.">
        <title>The Global Catalogue of Microorganisms (GCM) 10K type strain sequencing project: providing services to taxonomists for standard genome sequencing and annotation.</title>
        <authorList>
            <consortium name="The Broad Institute Genomics Platform"/>
            <consortium name="The Broad Institute Genome Sequencing Center for Infectious Disease"/>
            <person name="Wu L."/>
            <person name="Ma J."/>
        </authorList>
    </citation>
    <scope>NUCLEOTIDE SEQUENCE [LARGE SCALE GENOMIC DNA]</scope>
    <source>
        <strain evidence="2">JCM 10425</strain>
    </source>
</reference>
<comment type="caution">
    <text evidence="1">The sequence shown here is derived from an EMBL/GenBank/DDBJ whole genome shotgun (WGS) entry which is preliminary data.</text>
</comment>
<organism evidence="1 2">
    <name type="scientific">Cryptosporangium japonicum</name>
    <dbReference type="NCBI Taxonomy" id="80872"/>
    <lineage>
        <taxon>Bacteria</taxon>
        <taxon>Bacillati</taxon>
        <taxon>Actinomycetota</taxon>
        <taxon>Actinomycetes</taxon>
        <taxon>Cryptosporangiales</taxon>
        <taxon>Cryptosporangiaceae</taxon>
        <taxon>Cryptosporangium</taxon>
    </lineage>
</organism>
<name>A0ABP3EMV3_9ACTN</name>
<keyword evidence="1" id="KW-0808">Transferase</keyword>
<dbReference type="Gene3D" id="3.40.50.300">
    <property type="entry name" value="P-loop containing nucleotide triphosphate hydrolases"/>
    <property type="match status" value="1"/>
</dbReference>
<dbReference type="InterPro" id="IPR027417">
    <property type="entry name" value="P-loop_NTPase"/>
</dbReference>
<keyword evidence="2" id="KW-1185">Reference proteome</keyword>
<gene>
    <name evidence="1" type="ORF">GCM10009539_60640</name>
</gene>
<dbReference type="SUPFAM" id="SSF52540">
    <property type="entry name" value="P-loop containing nucleoside triphosphate hydrolases"/>
    <property type="match status" value="1"/>
</dbReference>
<proteinExistence type="predicted"/>
<dbReference type="RefSeq" id="WP_344652331.1">
    <property type="nucleotide sequence ID" value="NZ_BAAAGX010000025.1"/>
</dbReference>
<dbReference type="GO" id="GO:0016301">
    <property type="term" value="F:kinase activity"/>
    <property type="evidence" value="ECO:0007669"/>
    <property type="project" value="UniProtKB-KW"/>
</dbReference>
<evidence type="ECO:0000313" key="1">
    <source>
        <dbReference type="EMBL" id="GAA0265855.1"/>
    </source>
</evidence>
<protein>
    <submittedName>
        <fullName evidence="1">Uridine kinase</fullName>
    </submittedName>
</protein>
<accession>A0ABP3EMV3</accession>
<sequence length="221" mass="24549">MRRAVLTSIAAYLATRRPGHPLRVGIDGICGVGKSTFARELYSALAETARPVVLVDSDGFHHVRERRYRQGRDSARGYYEDAYDFDALVANVLVPLGPGGSREYARRVHDMASDEVVVGDTATCPADAVVLFDATFLQRNGLREYWDEVVYLHADVETATRRGVARDAGRLGGPENARAAFERRYAAACRIYLDEQRPRERASIVVGHDDPMVPLLERMPG</sequence>
<dbReference type="EMBL" id="BAAAGX010000025">
    <property type="protein sequence ID" value="GAA0265855.1"/>
    <property type="molecule type" value="Genomic_DNA"/>
</dbReference>
<dbReference type="Proteomes" id="UP001500967">
    <property type="component" value="Unassembled WGS sequence"/>
</dbReference>
<evidence type="ECO:0000313" key="2">
    <source>
        <dbReference type="Proteomes" id="UP001500967"/>
    </source>
</evidence>